<evidence type="ECO:0000256" key="5">
    <source>
        <dbReference type="ARBA" id="ARBA00023049"/>
    </source>
</evidence>
<dbReference type="InterPro" id="IPR001405">
    <property type="entry name" value="UPF0758"/>
</dbReference>
<feature type="domain" description="MPN" evidence="7">
    <location>
        <begin position="111"/>
        <end position="233"/>
    </location>
</feature>
<dbReference type="InterPro" id="IPR046778">
    <property type="entry name" value="UPF0758_N"/>
</dbReference>
<evidence type="ECO:0000259" key="7">
    <source>
        <dbReference type="PROSITE" id="PS50249"/>
    </source>
</evidence>
<dbReference type="RefSeq" id="WP_395418275.1">
    <property type="nucleotide sequence ID" value="NZ_JBIPKE010000019.1"/>
</dbReference>
<evidence type="ECO:0000256" key="2">
    <source>
        <dbReference type="ARBA" id="ARBA00022723"/>
    </source>
</evidence>
<evidence type="ECO:0000256" key="6">
    <source>
        <dbReference type="RuleBase" id="RU003797"/>
    </source>
</evidence>
<dbReference type="Gene3D" id="3.40.140.10">
    <property type="entry name" value="Cytidine Deaminase, domain 2"/>
    <property type="match status" value="1"/>
</dbReference>
<evidence type="ECO:0000313" key="8">
    <source>
        <dbReference type="EMBL" id="MFH6984852.1"/>
    </source>
</evidence>
<dbReference type="CDD" id="cd08071">
    <property type="entry name" value="MPN_DUF2466"/>
    <property type="match status" value="1"/>
</dbReference>
<organism evidence="8 9">
    <name type="scientific">Marinoscillum luteum</name>
    <dbReference type="NCBI Taxonomy" id="861051"/>
    <lineage>
        <taxon>Bacteria</taxon>
        <taxon>Pseudomonadati</taxon>
        <taxon>Bacteroidota</taxon>
        <taxon>Cytophagia</taxon>
        <taxon>Cytophagales</taxon>
        <taxon>Reichenbachiellaceae</taxon>
        <taxon>Marinoscillum</taxon>
    </lineage>
</organism>
<dbReference type="Pfam" id="PF20582">
    <property type="entry name" value="UPF0758_N"/>
    <property type="match status" value="1"/>
</dbReference>
<comment type="caution">
    <text evidence="8">The sequence shown here is derived from an EMBL/GenBank/DDBJ whole genome shotgun (WGS) entry which is preliminary data.</text>
</comment>
<proteinExistence type="inferred from homology"/>
<keyword evidence="3" id="KW-0378">Hydrolase</keyword>
<evidence type="ECO:0000256" key="4">
    <source>
        <dbReference type="ARBA" id="ARBA00022833"/>
    </source>
</evidence>
<dbReference type="NCBIfam" id="NF000642">
    <property type="entry name" value="PRK00024.1"/>
    <property type="match status" value="1"/>
</dbReference>
<dbReference type="PROSITE" id="PS01302">
    <property type="entry name" value="UPF0758"/>
    <property type="match status" value="1"/>
</dbReference>
<protein>
    <submittedName>
        <fullName evidence="8">DNA repair protein RadC</fullName>
    </submittedName>
</protein>
<sequence>MEKSDHTYLAIHQWAEEDRPREKLLLKGKASLSDAELIGILLGSGTKTLSAVDLAKQILSTVHNDLHALAKLSVTDLIRFKGIGEAKAITIVSALELGRRRKESEPRKTLRITSSSDAYEYMKPELTDLPHEEFWIIMLRRNNAIIGKEQISVGGVSGTAVDPKVIFKKALDVMASGLILIHNHPSGNAQPSEADKKLTRKVKSAGEMLDIPVYDHLIFTDHTYFSFSDESIMP</sequence>
<evidence type="ECO:0000256" key="1">
    <source>
        <dbReference type="ARBA" id="ARBA00022670"/>
    </source>
</evidence>
<evidence type="ECO:0000256" key="3">
    <source>
        <dbReference type="ARBA" id="ARBA00022801"/>
    </source>
</evidence>
<dbReference type="Pfam" id="PF04002">
    <property type="entry name" value="RadC"/>
    <property type="match status" value="1"/>
</dbReference>
<dbReference type="PANTHER" id="PTHR30471:SF3">
    <property type="entry name" value="UPF0758 PROTEIN YEES-RELATED"/>
    <property type="match status" value="1"/>
</dbReference>
<dbReference type="NCBIfam" id="TIGR00608">
    <property type="entry name" value="radc"/>
    <property type="match status" value="1"/>
</dbReference>
<keyword evidence="4" id="KW-0862">Zinc</keyword>
<dbReference type="InterPro" id="IPR020891">
    <property type="entry name" value="UPF0758_CS"/>
</dbReference>
<name>A0ABW7NBH9_9BACT</name>
<dbReference type="InterPro" id="IPR037518">
    <property type="entry name" value="MPN"/>
</dbReference>
<keyword evidence="5" id="KW-0482">Metalloprotease</keyword>
<dbReference type="PANTHER" id="PTHR30471">
    <property type="entry name" value="DNA REPAIR PROTEIN RADC"/>
    <property type="match status" value="1"/>
</dbReference>
<keyword evidence="1" id="KW-0645">Protease</keyword>
<dbReference type="Proteomes" id="UP001610063">
    <property type="component" value="Unassembled WGS sequence"/>
</dbReference>
<accession>A0ABW7NBH9</accession>
<gene>
    <name evidence="8" type="primary">radC</name>
    <name evidence="8" type="ORF">ACHKAR_15455</name>
</gene>
<reference evidence="8 9" key="1">
    <citation type="journal article" date="2013" name="Int. J. Syst. Evol. Microbiol.">
        <title>Marinoscillum luteum sp. nov., isolated from marine sediment.</title>
        <authorList>
            <person name="Cha I.T."/>
            <person name="Park S.J."/>
            <person name="Kim S.J."/>
            <person name="Kim J.G."/>
            <person name="Jung M.Y."/>
            <person name="Shin K.S."/>
            <person name="Kwon K.K."/>
            <person name="Yang S.H."/>
            <person name="Seo Y.S."/>
            <person name="Rhee S.K."/>
        </authorList>
    </citation>
    <scope>NUCLEOTIDE SEQUENCE [LARGE SCALE GENOMIC DNA]</scope>
    <source>
        <strain evidence="8 9">KCTC 23939</strain>
    </source>
</reference>
<dbReference type="PROSITE" id="PS50249">
    <property type="entry name" value="MPN"/>
    <property type="match status" value="1"/>
</dbReference>
<dbReference type="InterPro" id="IPR010994">
    <property type="entry name" value="RuvA_2-like"/>
</dbReference>
<evidence type="ECO:0000313" key="9">
    <source>
        <dbReference type="Proteomes" id="UP001610063"/>
    </source>
</evidence>
<comment type="similarity">
    <text evidence="6">Belongs to the UPF0758 family.</text>
</comment>
<dbReference type="EMBL" id="JBIPKE010000019">
    <property type="protein sequence ID" value="MFH6984852.1"/>
    <property type="molecule type" value="Genomic_DNA"/>
</dbReference>
<keyword evidence="9" id="KW-1185">Reference proteome</keyword>
<dbReference type="SUPFAM" id="SSF47781">
    <property type="entry name" value="RuvA domain 2-like"/>
    <property type="match status" value="1"/>
</dbReference>
<keyword evidence="2" id="KW-0479">Metal-binding</keyword>
<dbReference type="InterPro" id="IPR025657">
    <property type="entry name" value="RadC_JAB"/>
</dbReference>